<evidence type="ECO:0000256" key="2">
    <source>
        <dbReference type="ARBA" id="ARBA00023163"/>
    </source>
</evidence>
<feature type="compositionally biased region" description="Polar residues" evidence="4">
    <location>
        <begin position="838"/>
        <end position="850"/>
    </location>
</feature>
<dbReference type="GO" id="GO:0006355">
    <property type="term" value="P:regulation of DNA-templated transcription"/>
    <property type="evidence" value="ECO:0007669"/>
    <property type="project" value="TreeGrafter"/>
</dbReference>
<dbReference type="GO" id="GO:0003712">
    <property type="term" value="F:transcription coregulator activity"/>
    <property type="evidence" value="ECO:0007669"/>
    <property type="project" value="TreeGrafter"/>
</dbReference>
<feature type="compositionally biased region" description="Acidic residues" evidence="4">
    <location>
        <begin position="152"/>
        <end position="174"/>
    </location>
</feature>
<organism evidence="5 6">
    <name type="scientific">Caerostris darwini</name>
    <dbReference type="NCBI Taxonomy" id="1538125"/>
    <lineage>
        <taxon>Eukaryota</taxon>
        <taxon>Metazoa</taxon>
        <taxon>Ecdysozoa</taxon>
        <taxon>Arthropoda</taxon>
        <taxon>Chelicerata</taxon>
        <taxon>Arachnida</taxon>
        <taxon>Araneae</taxon>
        <taxon>Araneomorphae</taxon>
        <taxon>Entelegynae</taxon>
        <taxon>Araneoidea</taxon>
        <taxon>Araneidae</taxon>
        <taxon>Caerostris</taxon>
    </lineage>
</organism>
<dbReference type="EMBL" id="BPLQ01006959">
    <property type="protein sequence ID" value="GIY26632.1"/>
    <property type="molecule type" value="Genomic_DNA"/>
</dbReference>
<feature type="compositionally biased region" description="Basic and acidic residues" evidence="4">
    <location>
        <begin position="385"/>
        <end position="406"/>
    </location>
</feature>
<dbReference type="Proteomes" id="UP001054837">
    <property type="component" value="Unassembled WGS sequence"/>
</dbReference>
<feature type="compositionally biased region" description="Polar residues" evidence="4">
    <location>
        <begin position="112"/>
        <end position="123"/>
    </location>
</feature>
<feature type="compositionally biased region" description="Basic residues" evidence="4">
    <location>
        <begin position="856"/>
        <end position="866"/>
    </location>
</feature>
<reference evidence="5 6" key="1">
    <citation type="submission" date="2021-06" db="EMBL/GenBank/DDBJ databases">
        <title>Caerostris darwini draft genome.</title>
        <authorList>
            <person name="Kono N."/>
            <person name="Arakawa K."/>
        </authorList>
    </citation>
    <scope>NUCLEOTIDE SEQUENCE [LARGE SCALE GENOMIC DNA]</scope>
</reference>
<keyword evidence="1" id="KW-0805">Transcription regulation</keyword>
<feature type="compositionally biased region" description="Basic residues" evidence="4">
    <location>
        <begin position="889"/>
        <end position="905"/>
    </location>
</feature>
<feature type="region of interest" description="Disordered" evidence="4">
    <location>
        <begin position="362"/>
        <end position="411"/>
    </location>
</feature>
<evidence type="ECO:0000256" key="1">
    <source>
        <dbReference type="ARBA" id="ARBA00023015"/>
    </source>
</evidence>
<proteinExistence type="predicted"/>
<protein>
    <submittedName>
        <fullName evidence="5">GON-4-like protein</fullName>
    </submittedName>
</protein>
<dbReference type="InterPro" id="IPR052435">
    <property type="entry name" value="YY1-Transcr_Regul"/>
</dbReference>
<evidence type="ECO:0000256" key="4">
    <source>
        <dbReference type="SAM" id="MobiDB-lite"/>
    </source>
</evidence>
<dbReference type="Gene3D" id="1.10.10.60">
    <property type="entry name" value="Homeodomain-like"/>
    <property type="match status" value="1"/>
</dbReference>
<dbReference type="PANTHER" id="PTHR16088:SF3">
    <property type="entry name" value="GON-4-LIKE PROTEIN"/>
    <property type="match status" value="1"/>
</dbReference>
<sequence>MACNDDKSNVSDDIDETDWMFKRIKRKNAEISHSDNNKKFKLSNNETNVNSEINCGKVVENINEGTNRQNTKSRCRSKLTAENVKTILRYALANDSILAMVQNMMKAHNANLPQPSIKIQSETARSEKKKKLRRPILTSTKKTNEISKNLFDEEYSEESASDEDYQPNEDELSDEDVISSIKANHVNSTLSNNSTCQDSKVEDPLSDNEDALVIALPKVFNCHDLQGVSKIAERTRSKLPLNDTPLETIEASFVPPDITKDMYDTKCVDDEWQKFLCELTKPLEPTCEIDGEDDPEYKVREEELACEPDLEEDEDFGEDSTPELNDELNVLMKEILESDQEQIFLKQDFSFLEEYNLVGSEEEKKLNNSEHTELAPSCKDTPPPTEKHQTPPPTEKHQTPPPKEKLQTPPPVFETFPIKEEVREEWMILDERLQLDEQMRMHVQLATQSYLLSHGNPKLNFMCETAKTYLNELKIFSSGPVANNQQSAFYAHNLDGALDIIKKFDLKTEEDINTEKSHEYKITSLRTIPKHVRKTLATSKVFIYPELLPEHGFREILFSCYKALFCTAEDNLIAIGLEEFSYADDPVEFVRHYLLPMKKKHQIINHINLCKKEDPSKNAIAFYYKYRKPIEFKRVIRIFNPDNVKSPEEYPPENLPEWMKKYSKLAMPKKLKKELIPEKKVQFILPLIPVKLEIAKQFHVPQRPLATLCPLKIEPPCEKIHRKLSANRKGKKIQQNHEKSLEILKFQKEINPHKLNEISSVLNEPLSKTNKAKLVKKIITKKVNKHEKNSVSLSETNSHLDLQETVNKQKKQEGSTKSQKKIGNPKISKRNQSHKLNEISSVLNEPLSKTNEAKVVKKTRTKKVIKHEKNSISSSETNSHLDSQETVSKQKKQNLMKNKPLKKSQKSLGKSENSKISKRNKSFKSSESSFVLNEPSLETNKIKIIKVTSITNFDASQEFSSMTEPSLKIVTSQDKDDLAGDFDNEHASTALCNNFPSTNALCDANEDAVLPPSTNSAKKKIPPDFSNIKLVINSDSKKKSIEDVDADENDCPSGQKMKWSMENDMLIISNCEKYGINENAFQRSATCIHSTTTEEIKNRFIHLLKSLQKK</sequence>
<feature type="region of interest" description="Disordered" evidence="4">
    <location>
        <begin position="785"/>
        <end position="930"/>
    </location>
</feature>
<feature type="region of interest" description="Disordered" evidence="4">
    <location>
        <begin position="112"/>
        <end position="174"/>
    </location>
</feature>
<feature type="compositionally biased region" description="Polar residues" evidence="4">
    <location>
        <begin position="790"/>
        <end position="806"/>
    </location>
</feature>
<keyword evidence="3" id="KW-0539">Nucleus</keyword>
<gene>
    <name evidence="5" type="primary">GON4L</name>
    <name evidence="5" type="ORF">CDAR_593661</name>
</gene>
<dbReference type="PANTHER" id="PTHR16088">
    <property type="entry name" value="YY1 ASSOCIATED PROTEIN-RELATED"/>
    <property type="match status" value="1"/>
</dbReference>
<evidence type="ECO:0000313" key="5">
    <source>
        <dbReference type="EMBL" id="GIY26632.1"/>
    </source>
</evidence>
<keyword evidence="6" id="KW-1185">Reference proteome</keyword>
<keyword evidence="2" id="KW-0804">Transcription</keyword>
<accession>A0AAV4RZ25</accession>
<comment type="caution">
    <text evidence="5">The sequence shown here is derived from an EMBL/GenBank/DDBJ whole genome shotgun (WGS) entry which is preliminary data.</text>
</comment>
<evidence type="ECO:0000256" key="3">
    <source>
        <dbReference type="ARBA" id="ARBA00023242"/>
    </source>
</evidence>
<name>A0AAV4RZ25_9ARAC</name>
<evidence type="ECO:0000313" key="6">
    <source>
        <dbReference type="Proteomes" id="UP001054837"/>
    </source>
</evidence>
<dbReference type="GO" id="GO:0005634">
    <property type="term" value="C:nucleus"/>
    <property type="evidence" value="ECO:0007669"/>
    <property type="project" value="TreeGrafter"/>
</dbReference>
<feature type="compositionally biased region" description="Basic and acidic residues" evidence="4">
    <location>
        <begin position="362"/>
        <end position="373"/>
    </location>
</feature>
<feature type="compositionally biased region" description="Polar residues" evidence="4">
    <location>
        <begin position="871"/>
        <end position="887"/>
    </location>
</feature>
<dbReference type="AlphaFoldDB" id="A0AAV4RZ25"/>